<proteinExistence type="predicted"/>
<dbReference type="RefSeq" id="XP_021883958.1">
    <property type="nucleotide sequence ID" value="XM_022020113.1"/>
</dbReference>
<feature type="transmembrane region" description="Helical" evidence="1">
    <location>
        <begin position="53"/>
        <end position="69"/>
    </location>
</feature>
<dbReference type="EMBL" id="MCFF01000008">
    <property type="protein sequence ID" value="ORZ24977.1"/>
    <property type="molecule type" value="Genomic_DNA"/>
</dbReference>
<evidence type="ECO:0000313" key="2">
    <source>
        <dbReference type="EMBL" id="ORZ24977.1"/>
    </source>
</evidence>
<comment type="caution">
    <text evidence="2">The sequence shown here is derived from an EMBL/GenBank/DDBJ whole genome shotgun (WGS) entry which is preliminary data.</text>
</comment>
<organism evidence="2 3">
    <name type="scientific">Lobosporangium transversale</name>
    <dbReference type="NCBI Taxonomy" id="64571"/>
    <lineage>
        <taxon>Eukaryota</taxon>
        <taxon>Fungi</taxon>
        <taxon>Fungi incertae sedis</taxon>
        <taxon>Mucoromycota</taxon>
        <taxon>Mortierellomycotina</taxon>
        <taxon>Mortierellomycetes</taxon>
        <taxon>Mortierellales</taxon>
        <taxon>Mortierellaceae</taxon>
        <taxon>Lobosporangium</taxon>
    </lineage>
</organism>
<keyword evidence="3" id="KW-1185">Reference proteome</keyword>
<name>A0A1Y2GXI6_9FUNG</name>
<gene>
    <name evidence="2" type="ORF">BCR41DRAFT_238256</name>
</gene>
<sequence length="110" mass="12848">MLSHCPPKKISSRAALFAWLCMESKTLVGHIYIPPFLYSLLSVIANDTNIRHFYFILFYFIFLNGYYCLHSDHLIRIVYRLKGEKKEKTATTTTMCFVGVMFVLIIFSTH</sequence>
<keyword evidence="1" id="KW-0472">Membrane</keyword>
<dbReference type="Proteomes" id="UP000193648">
    <property type="component" value="Unassembled WGS sequence"/>
</dbReference>
<evidence type="ECO:0000313" key="3">
    <source>
        <dbReference type="Proteomes" id="UP000193648"/>
    </source>
</evidence>
<dbReference type="InParanoid" id="A0A1Y2GXI6"/>
<dbReference type="AlphaFoldDB" id="A0A1Y2GXI6"/>
<keyword evidence="1" id="KW-0812">Transmembrane</keyword>
<feature type="transmembrane region" description="Helical" evidence="1">
    <location>
        <begin position="90"/>
        <end position="109"/>
    </location>
</feature>
<reference evidence="2 3" key="1">
    <citation type="submission" date="2016-07" db="EMBL/GenBank/DDBJ databases">
        <title>Pervasive Adenine N6-methylation of Active Genes in Fungi.</title>
        <authorList>
            <consortium name="DOE Joint Genome Institute"/>
            <person name="Mondo S.J."/>
            <person name="Dannebaum R.O."/>
            <person name="Kuo R.C."/>
            <person name="Labutti K."/>
            <person name="Haridas S."/>
            <person name="Kuo A."/>
            <person name="Salamov A."/>
            <person name="Ahrendt S.R."/>
            <person name="Lipzen A."/>
            <person name="Sullivan W."/>
            <person name="Andreopoulos W.B."/>
            <person name="Clum A."/>
            <person name="Lindquist E."/>
            <person name="Daum C."/>
            <person name="Ramamoorthy G.K."/>
            <person name="Gryganskyi A."/>
            <person name="Culley D."/>
            <person name="Magnuson J.K."/>
            <person name="James T.Y."/>
            <person name="O'Malley M.A."/>
            <person name="Stajich J.E."/>
            <person name="Spatafora J.W."/>
            <person name="Visel A."/>
            <person name="Grigoriev I.V."/>
        </authorList>
    </citation>
    <scope>NUCLEOTIDE SEQUENCE [LARGE SCALE GENOMIC DNA]</scope>
    <source>
        <strain evidence="2 3">NRRL 3116</strain>
    </source>
</reference>
<dbReference type="GeneID" id="33561957"/>
<keyword evidence="1" id="KW-1133">Transmembrane helix</keyword>
<protein>
    <submittedName>
        <fullName evidence="2">Uncharacterized protein</fullName>
    </submittedName>
</protein>
<accession>A0A1Y2GXI6</accession>
<evidence type="ECO:0000256" key="1">
    <source>
        <dbReference type="SAM" id="Phobius"/>
    </source>
</evidence>